<protein>
    <submittedName>
        <fullName evidence="2">Uncharacterized protein</fullName>
    </submittedName>
</protein>
<organism evidence="2 3">
    <name type="scientific">Trichoderma lentiforme</name>
    <dbReference type="NCBI Taxonomy" id="1567552"/>
    <lineage>
        <taxon>Eukaryota</taxon>
        <taxon>Fungi</taxon>
        <taxon>Dikarya</taxon>
        <taxon>Ascomycota</taxon>
        <taxon>Pezizomycotina</taxon>
        <taxon>Sordariomycetes</taxon>
        <taxon>Hypocreomycetidae</taxon>
        <taxon>Hypocreales</taxon>
        <taxon>Hypocreaceae</taxon>
        <taxon>Trichoderma</taxon>
    </lineage>
</organism>
<comment type="caution">
    <text evidence="2">The sequence shown here is derived from an EMBL/GenBank/DDBJ whole genome shotgun (WGS) entry which is preliminary data.</text>
</comment>
<dbReference type="AlphaFoldDB" id="A0A9P4XIQ0"/>
<keyword evidence="3" id="KW-1185">Reference proteome</keyword>
<evidence type="ECO:0000313" key="3">
    <source>
        <dbReference type="Proteomes" id="UP000801864"/>
    </source>
</evidence>
<proteinExistence type="predicted"/>
<feature type="compositionally biased region" description="Basic and acidic residues" evidence="1">
    <location>
        <begin position="1"/>
        <end position="26"/>
    </location>
</feature>
<evidence type="ECO:0000256" key="1">
    <source>
        <dbReference type="SAM" id="MobiDB-lite"/>
    </source>
</evidence>
<dbReference type="EMBL" id="QLNT01000004">
    <property type="protein sequence ID" value="KAF3074751.1"/>
    <property type="molecule type" value="Genomic_DNA"/>
</dbReference>
<gene>
    <name evidence="2" type="ORF">CFAM422_002853</name>
</gene>
<sequence length="60" mass="6649">MKTQEEAKEGQRKTERAQKQLCDRQEPLPPSSEMKSPAWTDKTDLTEYHSANAATGSIGG</sequence>
<dbReference type="Proteomes" id="UP000801864">
    <property type="component" value="Unassembled WGS sequence"/>
</dbReference>
<reference evidence="2 3" key="1">
    <citation type="submission" date="2018-06" db="EMBL/GenBank/DDBJ databases">
        <title>Genome analysis of cellulolytic fungus Trichoderma lentiforme CFAM-422.</title>
        <authorList>
            <person name="Steindorff A.S."/>
            <person name="Formighieri E.F."/>
            <person name="Midorikawa G.E.O."/>
            <person name="Tamietti M.S."/>
            <person name="Ramos E.Z."/>
            <person name="Silva A.S."/>
            <person name="Bon E.P.S."/>
            <person name="Mendes T.D."/>
            <person name="Damaso M.C.T."/>
            <person name="Favaro L.C.L."/>
        </authorList>
    </citation>
    <scope>NUCLEOTIDE SEQUENCE [LARGE SCALE GENOMIC DNA]</scope>
    <source>
        <strain evidence="2 3">CFAM-422</strain>
    </source>
</reference>
<accession>A0A9P4XIQ0</accession>
<evidence type="ECO:0000313" key="2">
    <source>
        <dbReference type="EMBL" id="KAF3074751.1"/>
    </source>
</evidence>
<feature type="region of interest" description="Disordered" evidence="1">
    <location>
        <begin position="1"/>
        <end position="46"/>
    </location>
</feature>
<name>A0A9P4XIQ0_9HYPO</name>